<dbReference type="Proteomes" id="UP000314294">
    <property type="component" value="Unassembled WGS sequence"/>
</dbReference>
<protein>
    <submittedName>
        <fullName evidence="1">Uncharacterized protein</fullName>
    </submittedName>
</protein>
<sequence length="71" mass="8221">MRICRAAGLVILVNSWARTVKIKPRPLPKDTEVKNNVIRRRRFSWSSSGFSSTFILRLVLKERDPLQPVSQ</sequence>
<proteinExistence type="predicted"/>
<reference evidence="1 2" key="1">
    <citation type="submission" date="2019-03" db="EMBL/GenBank/DDBJ databases">
        <title>First draft genome of Liparis tanakae, snailfish: a comprehensive survey of snailfish specific genes.</title>
        <authorList>
            <person name="Kim W."/>
            <person name="Song I."/>
            <person name="Jeong J.-H."/>
            <person name="Kim D."/>
            <person name="Kim S."/>
            <person name="Ryu S."/>
            <person name="Song J.Y."/>
            <person name="Lee S.K."/>
        </authorList>
    </citation>
    <scope>NUCLEOTIDE SEQUENCE [LARGE SCALE GENOMIC DNA]</scope>
    <source>
        <tissue evidence="1">Muscle</tissue>
    </source>
</reference>
<dbReference type="AlphaFoldDB" id="A0A4Z2F8N2"/>
<keyword evidence="2" id="KW-1185">Reference proteome</keyword>
<organism evidence="1 2">
    <name type="scientific">Liparis tanakae</name>
    <name type="common">Tanaka's snailfish</name>
    <dbReference type="NCBI Taxonomy" id="230148"/>
    <lineage>
        <taxon>Eukaryota</taxon>
        <taxon>Metazoa</taxon>
        <taxon>Chordata</taxon>
        <taxon>Craniata</taxon>
        <taxon>Vertebrata</taxon>
        <taxon>Euteleostomi</taxon>
        <taxon>Actinopterygii</taxon>
        <taxon>Neopterygii</taxon>
        <taxon>Teleostei</taxon>
        <taxon>Neoteleostei</taxon>
        <taxon>Acanthomorphata</taxon>
        <taxon>Eupercaria</taxon>
        <taxon>Perciformes</taxon>
        <taxon>Cottioidei</taxon>
        <taxon>Cottales</taxon>
        <taxon>Liparidae</taxon>
        <taxon>Liparis</taxon>
    </lineage>
</organism>
<comment type="caution">
    <text evidence="1">The sequence shown here is derived from an EMBL/GenBank/DDBJ whole genome shotgun (WGS) entry which is preliminary data.</text>
</comment>
<gene>
    <name evidence="1" type="ORF">EYF80_052593</name>
</gene>
<evidence type="ECO:0000313" key="1">
    <source>
        <dbReference type="EMBL" id="TNN37240.1"/>
    </source>
</evidence>
<dbReference type="EMBL" id="SRLO01001515">
    <property type="protein sequence ID" value="TNN37240.1"/>
    <property type="molecule type" value="Genomic_DNA"/>
</dbReference>
<accession>A0A4Z2F8N2</accession>
<evidence type="ECO:0000313" key="2">
    <source>
        <dbReference type="Proteomes" id="UP000314294"/>
    </source>
</evidence>
<name>A0A4Z2F8N2_9TELE</name>